<dbReference type="DNASU" id="3289540"/>
<accession>O56299</accession>
<dbReference type="Proteomes" id="UP000098510">
    <property type="component" value="Segment"/>
</dbReference>
<name>O56299_HHV7R</name>
<keyword evidence="5 9" id="KW-0472">Membrane</keyword>
<evidence type="ECO:0000256" key="1">
    <source>
        <dbReference type="ARBA" id="ARBA00004479"/>
    </source>
</evidence>
<dbReference type="InterPro" id="IPR013783">
    <property type="entry name" value="Ig-like_fold"/>
</dbReference>
<sequence>MPFLGAIFIKMIGFSVIIYALSPIMHHRVELGNTIVFQCTVDTTKNLSSVIWFKHYELILNHTINTKNLKNMSEKIVHEFKHRDKESIIYFNANNITALLKFKSRTINDAGCLTCAFFAKTRLSTMSCVHLSMKPIIALYYRHLQNFLDVTCSVTSYPKPLVAILFLDKIYRQDSPTVRENYNGSQTTTLSFLFKRQGSNTFFGKPITCLSYGGEIDENVTSIIQPFENPYNDTILSDDSLKQSELINNDLAWIILIISSVLLFVIIASTLLCKLGTHQH</sequence>
<evidence type="ECO:0000256" key="5">
    <source>
        <dbReference type="ARBA" id="ARBA00023136"/>
    </source>
</evidence>
<keyword evidence="4 9" id="KW-1133">Transmembrane helix</keyword>
<dbReference type="KEGG" id="vg:3289540"/>
<dbReference type="GeneID" id="3289540"/>
<evidence type="ECO:0000256" key="2">
    <source>
        <dbReference type="ARBA" id="ARBA00022692"/>
    </source>
</evidence>
<keyword evidence="11" id="KW-1185">Reference proteome</keyword>
<organismHost>
    <name type="scientific">Homo sapiens</name>
    <name type="common">Human</name>
    <dbReference type="NCBI Taxonomy" id="9606"/>
</organismHost>
<evidence type="ECO:0000313" key="10">
    <source>
        <dbReference type="EMBL" id="AAC40796.1"/>
    </source>
</evidence>
<keyword evidence="2 9" id="KW-0812">Transmembrane</keyword>
<evidence type="ECO:0000256" key="3">
    <source>
        <dbReference type="ARBA" id="ARBA00022729"/>
    </source>
</evidence>
<evidence type="ECO:0000256" key="4">
    <source>
        <dbReference type="ARBA" id="ARBA00022989"/>
    </source>
</evidence>
<dbReference type="SUPFAM" id="SSF48726">
    <property type="entry name" value="Immunoglobulin"/>
    <property type="match status" value="1"/>
</dbReference>
<protein>
    <submittedName>
        <fullName evidence="10">U85</fullName>
    </submittedName>
</protein>
<evidence type="ECO:0000256" key="7">
    <source>
        <dbReference type="ARBA" id="ARBA00023180"/>
    </source>
</evidence>
<keyword evidence="3" id="KW-0732">Signal</keyword>
<dbReference type="GO" id="GO:0034113">
    <property type="term" value="P:heterotypic cell-cell adhesion"/>
    <property type="evidence" value="ECO:0007669"/>
    <property type="project" value="TreeGrafter"/>
</dbReference>
<dbReference type="InterPro" id="IPR036179">
    <property type="entry name" value="Ig-like_dom_sf"/>
</dbReference>
<dbReference type="InterPro" id="IPR047164">
    <property type="entry name" value="OX2G-like"/>
</dbReference>
<dbReference type="RefSeq" id="YP_073822.1">
    <property type="nucleotide sequence ID" value="NC_001716.2"/>
</dbReference>
<reference evidence="10 11" key="1">
    <citation type="journal article" date="1998" name="Virology">
        <title>The DNA sequence of the RK strain of human herpesvirus 7.</title>
        <authorList>
            <person name="Megaw A.G."/>
            <person name="Rapaport D."/>
            <person name="Avidor B."/>
            <person name="Frenkel N."/>
            <person name="Davison A.J."/>
        </authorList>
    </citation>
    <scope>NUCLEOTIDE SEQUENCE [LARGE SCALE GENOMIC DNA]</scope>
    <source>
        <strain evidence="10 11">RK</strain>
    </source>
</reference>
<dbReference type="Gene3D" id="2.60.40.10">
    <property type="entry name" value="Immunoglobulins"/>
    <property type="match status" value="1"/>
</dbReference>
<dbReference type="PANTHER" id="PTHR46841">
    <property type="entry name" value="OX-2 MEMBRANE GLYCOPROTEIN"/>
    <property type="match status" value="1"/>
</dbReference>
<feature type="transmembrane region" description="Helical" evidence="9">
    <location>
        <begin position="251"/>
        <end position="273"/>
    </location>
</feature>
<gene>
    <name evidence="10" type="primary">U85</name>
</gene>
<dbReference type="GO" id="GO:0098632">
    <property type="term" value="F:cell-cell adhesion mediator activity"/>
    <property type="evidence" value="ECO:0007669"/>
    <property type="project" value="InterPro"/>
</dbReference>
<keyword evidence="6" id="KW-1015">Disulfide bond</keyword>
<evidence type="ECO:0000256" key="9">
    <source>
        <dbReference type="SAM" id="Phobius"/>
    </source>
</evidence>
<evidence type="ECO:0000256" key="6">
    <source>
        <dbReference type="ARBA" id="ARBA00023157"/>
    </source>
</evidence>
<comment type="subcellular location">
    <subcellularLocation>
        <location evidence="1">Membrane</location>
        <topology evidence="1">Single-pass type I membrane protein</topology>
    </subcellularLocation>
</comment>
<organism evidence="10 11">
    <name type="scientific">Human herpesvirus 7 (strain RK)</name>
    <name type="common">HHV-7</name>
    <name type="synonym">Human T lymphotropic virus</name>
    <dbReference type="NCBI Taxonomy" id="262398"/>
    <lineage>
        <taxon>Viruses</taxon>
        <taxon>Duplodnaviria</taxon>
        <taxon>Heunggongvirae</taxon>
        <taxon>Peploviricota</taxon>
        <taxon>Herviviricetes</taxon>
        <taxon>Herpesvirales</taxon>
        <taxon>Orthoherpesviridae</taxon>
        <taxon>Betaherpesvirinae</taxon>
        <taxon>Roseolovirus</taxon>
        <taxon>Roseolovirus humanbeta7</taxon>
        <taxon>Human betaherpesvirus 7</taxon>
    </lineage>
</organism>
<evidence type="ECO:0000313" key="11">
    <source>
        <dbReference type="Proteomes" id="UP000098510"/>
    </source>
</evidence>
<dbReference type="GO" id="GO:0016020">
    <property type="term" value="C:membrane"/>
    <property type="evidence" value="ECO:0007669"/>
    <property type="project" value="UniProtKB-SubCell"/>
</dbReference>
<keyword evidence="8" id="KW-0393">Immunoglobulin domain</keyword>
<keyword evidence="7" id="KW-0325">Glycoprotein</keyword>
<dbReference type="PANTHER" id="PTHR46841:SF3">
    <property type="entry name" value="OX-2 MEMBRANE GLYCOPROTEIN"/>
    <property type="match status" value="1"/>
</dbReference>
<evidence type="ECO:0000256" key="8">
    <source>
        <dbReference type="ARBA" id="ARBA00023319"/>
    </source>
</evidence>
<dbReference type="EMBL" id="AF037218">
    <property type="protein sequence ID" value="AAC40796.1"/>
    <property type="molecule type" value="Genomic_DNA"/>
</dbReference>
<proteinExistence type="predicted"/>